<dbReference type="EMBL" id="BPLR01007571">
    <property type="protein sequence ID" value="GIY17993.1"/>
    <property type="molecule type" value="Genomic_DNA"/>
</dbReference>
<dbReference type="AlphaFoldDB" id="A0AAV4R6P3"/>
<feature type="region of interest" description="Disordered" evidence="1">
    <location>
        <begin position="33"/>
        <end position="95"/>
    </location>
</feature>
<gene>
    <name evidence="2" type="primary">LRIG3_3</name>
    <name evidence="2" type="ORF">CEXT_613371</name>
</gene>
<accession>A0AAV4R6P3</accession>
<comment type="caution">
    <text evidence="2">The sequence shown here is derived from an EMBL/GenBank/DDBJ whole genome shotgun (WGS) entry which is preliminary data.</text>
</comment>
<protein>
    <submittedName>
        <fullName evidence="2">Leucine-rich repeats and immunoglobulin-like domains protein 3</fullName>
    </submittedName>
</protein>
<evidence type="ECO:0000313" key="2">
    <source>
        <dbReference type="EMBL" id="GIY17993.1"/>
    </source>
</evidence>
<feature type="compositionally biased region" description="Basic and acidic residues" evidence="1">
    <location>
        <begin position="81"/>
        <end position="90"/>
    </location>
</feature>
<keyword evidence="3" id="KW-1185">Reference proteome</keyword>
<name>A0AAV4R6P3_CAEEX</name>
<evidence type="ECO:0000313" key="3">
    <source>
        <dbReference type="Proteomes" id="UP001054945"/>
    </source>
</evidence>
<evidence type="ECO:0000256" key="1">
    <source>
        <dbReference type="SAM" id="MobiDB-lite"/>
    </source>
</evidence>
<organism evidence="2 3">
    <name type="scientific">Caerostris extrusa</name>
    <name type="common">Bark spider</name>
    <name type="synonym">Caerostris bankana</name>
    <dbReference type="NCBI Taxonomy" id="172846"/>
    <lineage>
        <taxon>Eukaryota</taxon>
        <taxon>Metazoa</taxon>
        <taxon>Ecdysozoa</taxon>
        <taxon>Arthropoda</taxon>
        <taxon>Chelicerata</taxon>
        <taxon>Arachnida</taxon>
        <taxon>Araneae</taxon>
        <taxon>Araneomorphae</taxon>
        <taxon>Entelegynae</taxon>
        <taxon>Araneoidea</taxon>
        <taxon>Araneidae</taxon>
        <taxon>Caerostris</taxon>
    </lineage>
</organism>
<proteinExistence type="predicted"/>
<sequence>MMGNLLPEAKSSEANDALREVYVSRNNSVSKEQVPLLHSFRTSRKNSDHPHSLMGDQRSFSVGQLGFTSTNPPQESPFLRTDSETTERDSGFSTLPRSITLASVSNWSGDSPRFLRLPKR</sequence>
<feature type="compositionally biased region" description="Polar residues" evidence="1">
    <location>
        <begin position="58"/>
        <end position="73"/>
    </location>
</feature>
<reference evidence="2 3" key="1">
    <citation type="submission" date="2021-06" db="EMBL/GenBank/DDBJ databases">
        <title>Caerostris extrusa draft genome.</title>
        <authorList>
            <person name="Kono N."/>
            <person name="Arakawa K."/>
        </authorList>
    </citation>
    <scope>NUCLEOTIDE SEQUENCE [LARGE SCALE GENOMIC DNA]</scope>
</reference>
<dbReference type="Proteomes" id="UP001054945">
    <property type="component" value="Unassembled WGS sequence"/>
</dbReference>